<keyword evidence="4" id="KW-1185">Reference proteome</keyword>
<dbReference type="PANTHER" id="PTHR36512:SF3">
    <property type="entry name" value="BLR5678 PROTEIN"/>
    <property type="match status" value="1"/>
</dbReference>
<dbReference type="CDD" id="cd02253">
    <property type="entry name" value="DmpA"/>
    <property type="match status" value="1"/>
</dbReference>
<dbReference type="EMBL" id="QGGP01000004">
    <property type="protein sequence ID" value="PWK18694.1"/>
    <property type="molecule type" value="Genomic_DNA"/>
</dbReference>
<evidence type="ECO:0000256" key="1">
    <source>
        <dbReference type="ARBA" id="ARBA00007068"/>
    </source>
</evidence>
<dbReference type="FunFam" id="3.60.70.12:FF:000004">
    <property type="entry name" value="Beta-peptidyl aminopeptidase BapA"/>
    <property type="match status" value="1"/>
</dbReference>
<sequence>MKRYIFTLSIIFIFQITYSQNPRARDLGIPFAGNTGEFNAITDVQGVEVGYSTIIEGEGKNVLGEGPIRTGVTAIFPRGKAKKFSPVYANWYSLNGNGEMTGTTWVTESGFLETPVMITNTNSVGEVRQAVLKWFVDTDWYRGEKWWYTYPVVAETYDGFLNDIYGFHVKEEHVIEAIENTSSGQIAEGNVGGGTGMMCLGFKGGTGTSSRVVHINDSMYTVGVLVQSNFGAKRNLTIAGVPVGMELLNIKSEEYKGDPISNRKEGDGSIIVIVATDAPLLPHQLKRIAQRIPLGIGNVGGRGSNGSGDIFLAFSTANEGAFSRSENTTVESVSNDMISPLFEATVQAVEEAIINAMVAAETMEGIHGNTSYRLPHDETIEVMKKYNRYQPEVILKNKELETYAGKYEFRPEAYATISQEGGKLFIQFPKTHKAEMSPINNHTFEVFDFGIRISFNKNTTELTIMANGETKAKKVE</sequence>
<dbReference type="RefSeq" id="WP_109682501.1">
    <property type="nucleotide sequence ID" value="NZ_QGGP01000004.1"/>
</dbReference>
<accession>A0A316DKL3</accession>
<protein>
    <submittedName>
        <fullName evidence="3">L-aminopeptidase/D-esterase-like protein</fullName>
    </submittedName>
</protein>
<proteinExistence type="inferred from homology"/>
<evidence type="ECO:0000259" key="2">
    <source>
        <dbReference type="Pfam" id="PF11954"/>
    </source>
</evidence>
<reference evidence="3 4" key="1">
    <citation type="submission" date="2018-05" db="EMBL/GenBank/DDBJ databases">
        <title>Genomic Encyclopedia of Archaeal and Bacterial Type Strains, Phase II (KMG-II): from individual species to whole genera.</title>
        <authorList>
            <person name="Goeker M."/>
        </authorList>
    </citation>
    <scope>NUCLEOTIDE SEQUENCE [LARGE SCALE GENOMIC DNA]</scope>
    <source>
        <strain evidence="3 4">DSM 22637</strain>
    </source>
</reference>
<dbReference type="OrthoDB" id="9770388at2"/>
<dbReference type="PANTHER" id="PTHR36512">
    <property type="entry name" value="D-AMINOPEPTIDASE"/>
    <property type="match status" value="1"/>
</dbReference>
<dbReference type="InterPro" id="IPR016117">
    <property type="entry name" value="ArgJ-like_dom_sf"/>
</dbReference>
<comment type="caution">
    <text evidence="3">The sequence shown here is derived from an EMBL/GenBank/DDBJ whole genome shotgun (WGS) entry which is preliminary data.</text>
</comment>
<evidence type="ECO:0000313" key="3">
    <source>
        <dbReference type="EMBL" id="PWK18694.1"/>
    </source>
</evidence>
<keyword evidence="3" id="KW-0645">Protease</keyword>
<gene>
    <name evidence="3" type="ORF">LX78_02001</name>
</gene>
<feature type="domain" description="Peptidase S12 Pab87-related C-terminal" evidence="2">
    <location>
        <begin position="392"/>
        <end position="446"/>
    </location>
</feature>
<keyword evidence="3" id="KW-0031">Aminopeptidase</keyword>
<evidence type="ECO:0000313" key="4">
    <source>
        <dbReference type="Proteomes" id="UP000245430"/>
    </source>
</evidence>
<dbReference type="AlphaFoldDB" id="A0A316DKL3"/>
<dbReference type="Proteomes" id="UP000245430">
    <property type="component" value="Unassembled WGS sequence"/>
</dbReference>
<dbReference type="Pfam" id="PF03576">
    <property type="entry name" value="Peptidase_S58"/>
    <property type="match status" value="1"/>
</dbReference>
<dbReference type="SUPFAM" id="SSF56266">
    <property type="entry name" value="DmpA/ArgJ-like"/>
    <property type="match status" value="1"/>
</dbReference>
<dbReference type="GO" id="GO:0004177">
    <property type="term" value="F:aminopeptidase activity"/>
    <property type="evidence" value="ECO:0007669"/>
    <property type="project" value="UniProtKB-KW"/>
</dbReference>
<name>A0A316DKL3_9FLAO</name>
<dbReference type="Gene3D" id="3.60.70.12">
    <property type="entry name" value="L-amino peptidase D-ALA esterase/amidase"/>
    <property type="match status" value="1"/>
</dbReference>
<dbReference type="InterPro" id="IPR021860">
    <property type="entry name" value="Peptidase_S12_Pab87-rel_C"/>
</dbReference>
<organism evidence="3 4">
    <name type="scientific">Xanthomarina spongicola</name>
    <dbReference type="NCBI Taxonomy" id="570520"/>
    <lineage>
        <taxon>Bacteria</taxon>
        <taxon>Pseudomonadati</taxon>
        <taxon>Bacteroidota</taxon>
        <taxon>Flavobacteriia</taxon>
        <taxon>Flavobacteriales</taxon>
        <taxon>Flavobacteriaceae</taxon>
        <taxon>Xanthomarina</taxon>
    </lineage>
</organism>
<dbReference type="InterPro" id="IPR005321">
    <property type="entry name" value="Peptidase_S58_DmpA"/>
</dbReference>
<comment type="similarity">
    <text evidence="1">Belongs to the peptidase S58 family.</text>
</comment>
<dbReference type="Pfam" id="PF11954">
    <property type="entry name" value="DUF3471"/>
    <property type="match status" value="1"/>
</dbReference>
<keyword evidence="3" id="KW-0378">Hydrolase</keyword>